<reference evidence="2 3" key="1">
    <citation type="submission" date="2017-02" db="EMBL/GenBank/DDBJ databases">
        <authorList>
            <person name="Peterson S.W."/>
        </authorList>
    </citation>
    <scope>NUCLEOTIDE SEQUENCE [LARGE SCALE GENOMIC DNA]</scope>
    <source>
        <strain evidence="2 3">DSM 18034</strain>
    </source>
</reference>
<keyword evidence="3" id="KW-1185">Reference proteome</keyword>
<dbReference type="InterPro" id="IPR011009">
    <property type="entry name" value="Kinase-like_dom_sf"/>
</dbReference>
<organism evidence="2 3">
    <name type="scientific">Desulfobaculum bizertense DSM 18034</name>
    <dbReference type="NCBI Taxonomy" id="1121442"/>
    <lineage>
        <taxon>Bacteria</taxon>
        <taxon>Pseudomonadati</taxon>
        <taxon>Thermodesulfobacteriota</taxon>
        <taxon>Desulfovibrionia</taxon>
        <taxon>Desulfovibrionales</taxon>
        <taxon>Desulfovibrionaceae</taxon>
        <taxon>Desulfobaculum</taxon>
    </lineage>
</organism>
<dbReference type="SUPFAM" id="SSF56112">
    <property type="entry name" value="Protein kinase-like (PK-like)"/>
    <property type="match status" value="1"/>
</dbReference>
<evidence type="ECO:0000313" key="2">
    <source>
        <dbReference type="EMBL" id="SKA68202.1"/>
    </source>
</evidence>
<dbReference type="InterPro" id="IPR002575">
    <property type="entry name" value="Aminoglycoside_PTrfase"/>
</dbReference>
<accession>A0A1T4VT77</accession>
<dbReference type="RefSeq" id="WP_078684262.1">
    <property type="nucleotide sequence ID" value="NZ_FUYA01000002.1"/>
</dbReference>
<feature type="domain" description="Aminoglycoside phosphotransferase" evidence="1">
    <location>
        <begin position="64"/>
        <end position="251"/>
    </location>
</feature>
<dbReference type="EMBL" id="FUYA01000002">
    <property type="protein sequence ID" value="SKA68202.1"/>
    <property type="molecule type" value="Genomic_DNA"/>
</dbReference>
<protein>
    <submittedName>
        <fullName evidence="2">Homoserine kinase type II</fullName>
    </submittedName>
</protein>
<dbReference type="Gene3D" id="3.90.1200.10">
    <property type="match status" value="1"/>
</dbReference>
<dbReference type="Pfam" id="PF01636">
    <property type="entry name" value="APH"/>
    <property type="match status" value="1"/>
</dbReference>
<dbReference type="OrthoDB" id="9797603at2"/>
<keyword evidence="2" id="KW-0418">Kinase</keyword>
<dbReference type="STRING" id="1121442.SAMN02745702_00965"/>
<name>A0A1T4VT77_9BACT</name>
<gene>
    <name evidence="2" type="ORF">SAMN02745702_00965</name>
</gene>
<evidence type="ECO:0000313" key="3">
    <source>
        <dbReference type="Proteomes" id="UP000189733"/>
    </source>
</evidence>
<keyword evidence="2" id="KW-0808">Transferase</keyword>
<dbReference type="GO" id="GO:0016301">
    <property type="term" value="F:kinase activity"/>
    <property type="evidence" value="ECO:0007669"/>
    <property type="project" value="UniProtKB-KW"/>
</dbReference>
<evidence type="ECO:0000259" key="1">
    <source>
        <dbReference type="Pfam" id="PF01636"/>
    </source>
</evidence>
<proteinExistence type="predicted"/>
<sequence length="319" mass="36067">MLQEQETDFRDILSLFGVAFSSVRKDIPLVGSPERCGWRQVLEAEDGCLWVLEQLKEGQDAWRERVAQVLAVLAENQCPAVVPYEKVGEKFVLHHSSSSWQLQPYVSGEALPRPEYIEDAARGEAVAEFLAGFRTHAAGLAAPDQSEPFSLNAYVQELSETLARGRQDVYAPLVPVLRQLLEWEELFDSAPKALCHGDFHPLNVIWCKGRVEAVVDWEFMGLKPELYDLANCLGCVGSEDPRALVRGLCRACVLSLRDKGVITKQNEHTLVPLLLGLRMAWLSEWLRRHDTEMLEMEVQYMNIILQNRAALERIWGINA</sequence>
<dbReference type="AlphaFoldDB" id="A0A1T4VT77"/>
<dbReference type="Proteomes" id="UP000189733">
    <property type="component" value="Unassembled WGS sequence"/>
</dbReference>